<accession>A0A031LU30</accession>
<feature type="transmembrane region" description="Helical" evidence="1">
    <location>
        <begin position="387"/>
        <end position="404"/>
    </location>
</feature>
<feature type="transmembrane region" description="Helical" evidence="1">
    <location>
        <begin position="154"/>
        <end position="172"/>
    </location>
</feature>
<gene>
    <name evidence="2" type="ORF">CM19_03745</name>
</gene>
<feature type="transmembrane region" description="Helical" evidence="1">
    <location>
        <begin position="12"/>
        <end position="40"/>
    </location>
</feature>
<keyword evidence="3" id="KW-1185">Reference proteome</keyword>
<feature type="transmembrane region" description="Helical" evidence="1">
    <location>
        <begin position="488"/>
        <end position="515"/>
    </location>
</feature>
<feature type="transmembrane region" description="Helical" evidence="1">
    <location>
        <begin position="184"/>
        <end position="208"/>
    </location>
</feature>
<dbReference type="Proteomes" id="UP000024332">
    <property type="component" value="Unassembled WGS sequence"/>
</dbReference>
<evidence type="ECO:0000313" key="3">
    <source>
        <dbReference type="Proteomes" id="UP000024332"/>
    </source>
</evidence>
<dbReference type="STRING" id="1160895.CM19_03745"/>
<organism evidence="2 3">
    <name type="scientific">Candidatus Acidianus copahuensis</name>
    <dbReference type="NCBI Taxonomy" id="1160895"/>
    <lineage>
        <taxon>Archaea</taxon>
        <taxon>Thermoproteota</taxon>
        <taxon>Thermoprotei</taxon>
        <taxon>Sulfolobales</taxon>
        <taxon>Sulfolobaceae</taxon>
        <taxon>Acidianus</taxon>
    </lineage>
</organism>
<feature type="transmembrane region" description="Helical" evidence="1">
    <location>
        <begin position="452"/>
        <end position="476"/>
    </location>
</feature>
<feature type="transmembrane region" description="Helical" evidence="1">
    <location>
        <begin position="46"/>
        <end position="67"/>
    </location>
</feature>
<name>A0A031LU30_9CREN</name>
<keyword evidence="1" id="KW-0812">Transmembrane</keyword>
<keyword evidence="1" id="KW-0472">Membrane</keyword>
<feature type="transmembrane region" description="Helical" evidence="1">
    <location>
        <begin position="79"/>
        <end position="98"/>
    </location>
</feature>
<feature type="transmembrane region" description="Helical" evidence="1">
    <location>
        <begin position="253"/>
        <end position="272"/>
    </location>
</feature>
<evidence type="ECO:0000256" key="1">
    <source>
        <dbReference type="SAM" id="Phobius"/>
    </source>
</evidence>
<sequence>MRIKQYGSMAIPVIYSITLLLIYPSFEVIPITFAFMSISYLFDKRVYLVLTSILSVFEILKGSPIILSLLPIIGLMGYILPKFTSSLSIALLFTSVFYMFNVPASEEFASLILLVLGVELLGMDIRSFISAGILTLVISAVAYSANLVTISNQISMISFELLLTGVLGLIIPERIERKAGATSLISSAMLLYSHSFLPLAFLAIGSASFFPPAIFAYSISYLILFHNFTGLEFLGLMPLYLLLRLFKEKVSGLFLFGIFSIFPITTLLAIILGGLTGLVYKRVSFLVASIISFIYSYLTYNLLGITISSTLAISFSILYLAPNLPWNNVLKYIEEGFRKWEGVIVIGIAGISAYLFFQGYFLVAYITFGISLLYFLSNIRAPNPSRLILISLISPIASIFSLFLDRRNRLAWSIFFIEFYAFLTFLNLNLIEYGIGTIIAAISTIFSFKWKYYYLIPASLIIPAFSPILFLLGYNIKDRGLEATVFQIASALAIVPILLSIHFTFPLVWTAFYFLEIPKIPVDIKILLYYLKVTHLL</sequence>
<feature type="transmembrane region" description="Helical" evidence="1">
    <location>
        <begin position="342"/>
        <end position="375"/>
    </location>
</feature>
<dbReference type="EMBL" id="JFZT01000021">
    <property type="protein sequence ID" value="EZQ10618.1"/>
    <property type="molecule type" value="Genomic_DNA"/>
</dbReference>
<reference evidence="2 3" key="1">
    <citation type="submission" date="2014-03" db="EMBL/GenBank/DDBJ databases">
        <title>Draft genome sequence of the novel thermoacidophilic archaea Acidianus copahuensis ALE1 strain, isolated from Copahue volcanic area in Neuquen Argentina.</title>
        <authorList>
            <person name="Urbieta M.S."/>
            <person name="Rascovan N."/>
            <person name="Castro C."/>
            <person name="Revale S."/>
            <person name="Giaveno M.A."/>
            <person name="Vazquez M.P."/>
            <person name="Donati E.R."/>
        </authorList>
    </citation>
    <scope>NUCLEOTIDE SEQUENCE [LARGE SCALE GENOMIC DNA]</scope>
    <source>
        <strain evidence="2 3">ALE1</strain>
    </source>
</reference>
<feature type="transmembrane region" description="Helical" evidence="1">
    <location>
        <begin position="214"/>
        <end position="241"/>
    </location>
</feature>
<dbReference type="AlphaFoldDB" id="A0A031LU30"/>
<evidence type="ECO:0000313" key="2">
    <source>
        <dbReference type="EMBL" id="EZQ10618.1"/>
    </source>
</evidence>
<protein>
    <submittedName>
        <fullName evidence="2">Uncharacterized protein</fullName>
    </submittedName>
</protein>
<proteinExistence type="predicted"/>
<feature type="transmembrane region" description="Helical" evidence="1">
    <location>
        <begin position="410"/>
        <end position="431"/>
    </location>
</feature>
<feature type="transmembrane region" description="Helical" evidence="1">
    <location>
        <begin position="128"/>
        <end position="148"/>
    </location>
</feature>
<feature type="transmembrane region" description="Helical" evidence="1">
    <location>
        <begin position="302"/>
        <end position="322"/>
    </location>
</feature>
<dbReference type="RefSeq" id="WP_048099058.1">
    <property type="nucleotide sequence ID" value="NZ_JFZT01000021.1"/>
</dbReference>
<keyword evidence="1" id="KW-1133">Transmembrane helix</keyword>
<comment type="caution">
    <text evidence="2">The sequence shown here is derived from an EMBL/GenBank/DDBJ whole genome shotgun (WGS) entry which is preliminary data.</text>
</comment>